<feature type="non-terminal residue" evidence="2">
    <location>
        <position position="1"/>
    </location>
</feature>
<sequence length="126" mass="14481">SLITWRHTGDCCCCEVGLERSPRRWRNTHTQRAVRRVSTARICVRYGGASTRTSFLRHARSRTLCYWAWHRSAYLRADTPHTLATIRAARQKATKRQRHCPNRASPHAMHVLLLLASVVVFASAIM</sequence>
<dbReference type="Proteomes" id="UP001295794">
    <property type="component" value="Unassembled WGS sequence"/>
</dbReference>
<keyword evidence="1" id="KW-1133">Transmembrane helix</keyword>
<dbReference type="EMBL" id="CAVNYO010000419">
    <property type="protein sequence ID" value="CAK5277079.1"/>
    <property type="molecule type" value="Genomic_DNA"/>
</dbReference>
<name>A0AAD2HI97_9AGAR</name>
<comment type="caution">
    <text evidence="2">The sequence shown here is derived from an EMBL/GenBank/DDBJ whole genome shotgun (WGS) entry which is preliminary data.</text>
</comment>
<evidence type="ECO:0000313" key="2">
    <source>
        <dbReference type="EMBL" id="CAK5277079.1"/>
    </source>
</evidence>
<reference evidence="2" key="1">
    <citation type="submission" date="2023-11" db="EMBL/GenBank/DDBJ databases">
        <authorList>
            <person name="De Vega J J."/>
            <person name="De Vega J J."/>
        </authorList>
    </citation>
    <scope>NUCLEOTIDE SEQUENCE</scope>
</reference>
<evidence type="ECO:0000313" key="3">
    <source>
        <dbReference type="Proteomes" id="UP001295794"/>
    </source>
</evidence>
<keyword evidence="3" id="KW-1185">Reference proteome</keyword>
<keyword evidence="1" id="KW-0812">Transmembrane</keyword>
<accession>A0AAD2HI97</accession>
<gene>
    <name evidence="2" type="ORF">MYCIT1_LOCUS25881</name>
</gene>
<protein>
    <submittedName>
        <fullName evidence="2">Uncharacterized protein</fullName>
    </submittedName>
</protein>
<keyword evidence="1" id="KW-0472">Membrane</keyword>
<dbReference type="AlphaFoldDB" id="A0AAD2HI97"/>
<evidence type="ECO:0000256" key="1">
    <source>
        <dbReference type="SAM" id="Phobius"/>
    </source>
</evidence>
<feature type="transmembrane region" description="Helical" evidence="1">
    <location>
        <begin position="107"/>
        <end position="125"/>
    </location>
</feature>
<proteinExistence type="predicted"/>
<organism evidence="2 3">
    <name type="scientific">Mycena citricolor</name>
    <dbReference type="NCBI Taxonomy" id="2018698"/>
    <lineage>
        <taxon>Eukaryota</taxon>
        <taxon>Fungi</taxon>
        <taxon>Dikarya</taxon>
        <taxon>Basidiomycota</taxon>
        <taxon>Agaricomycotina</taxon>
        <taxon>Agaricomycetes</taxon>
        <taxon>Agaricomycetidae</taxon>
        <taxon>Agaricales</taxon>
        <taxon>Marasmiineae</taxon>
        <taxon>Mycenaceae</taxon>
        <taxon>Mycena</taxon>
    </lineage>
</organism>